<dbReference type="PROSITE" id="PS51198">
    <property type="entry name" value="UVRD_HELICASE_ATP_BIND"/>
    <property type="match status" value="1"/>
</dbReference>
<keyword evidence="15" id="KW-1185">Reference proteome</keyword>
<dbReference type="GO" id="GO:0043138">
    <property type="term" value="F:3'-5' DNA helicase activity"/>
    <property type="evidence" value="ECO:0007669"/>
    <property type="project" value="UniProtKB-EC"/>
</dbReference>
<accession>A0A1M6ELI9</accession>
<dbReference type="Gene3D" id="3.40.50.300">
    <property type="entry name" value="P-loop containing nucleotide triphosphate hydrolases"/>
    <property type="match status" value="2"/>
</dbReference>
<gene>
    <name evidence="14" type="ORF">SAMN02745163_00884</name>
</gene>
<proteinExistence type="inferred from homology"/>
<evidence type="ECO:0000256" key="2">
    <source>
        <dbReference type="ARBA" id="ARBA00022741"/>
    </source>
</evidence>
<evidence type="ECO:0000256" key="5">
    <source>
        <dbReference type="ARBA" id="ARBA00022840"/>
    </source>
</evidence>
<dbReference type="Proteomes" id="UP000184310">
    <property type="component" value="Unassembled WGS sequence"/>
</dbReference>
<evidence type="ECO:0000256" key="7">
    <source>
        <dbReference type="ARBA" id="ARBA00023235"/>
    </source>
</evidence>
<evidence type="ECO:0000256" key="6">
    <source>
        <dbReference type="ARBA" id="ARBA00023125"/>
    </source>
</evidence>
<dbReference type="Gene3D" id="1.10.486.10">
    <property type="entry name" value="PCRA, domain 4"/>
    <property type="match status" value="1"/>
</dbReference>
<dbReference type="PANTHER" id="PTHR11070">
    <property type="entry name" value="UVRD / RECB / PCRA DNA HELICASE FAMILY MEMBER"/>
    <property type="match status" value="1"/>
</dbReference>
<comment type="catalytic activity">
    <reaction evidence="8">
        <text>Couples ATP hydrolysis with the unwinding of duplex DNA by translocating in the 3'-5' direction.</text>
        <dbReference type="EC" id="5.6.2.4"/>
    </reaction>
</comment>
<keyword evidence="3 11" id="KW-0378">Hydrolase</keyword>
<name>A0A1M6ELI9_9CLOT</name>
<dbReference type="GO" id="GO:0003677">
    <property type="term" value="F:DNA binding"/>
    <property type="evidence" value="ECO:0007669"/>
    <property type="project" value="UniProtKB-KW"/>
</dbReference>
<dbReference type="InterPro" id="IPR013986">
    <property type="entry name" value="DExx_box_DNA_helicase_dom_sf"/>
</dbReference>
<comment type="similarity">
    <text evidence="1">Belongs to the helicase family. UvrD subfamily.</text>
</comment>
<dbReference type="STRING" id="1121302.SAMN02745163_00884"/>
<dbReference type="EC" id="5.6.2.4" evidence="9"/>
<dbReference type="Pfam" id="PF13361">
    <property type="entry name" value="UvrD_C"/>
    <property type="match status" value="1"/>
</dbReference>
<keyword evidence="2 11" id="KW-0547">Nucleotide-binding</keyword>
<evidence type="ECO:0000256" key="11">
    <source>
        <dbReference type="PROSITE-ProRule" id="PRU00560"/>
    </source>
</evidence>
<evidence type="ECO:0000313" key="14">
    <source>
        <dbReference type="EMBL" id="SHI86392.1"/>
    </source>
</evidence>
<protein>
    <recommendedName>
        <fullName evidence="9">DNA 3'-5' helicase</fullName>
        <ecNumber evidence="9">5.6.2.4</ecNumber>
    </recommendedName>
</protein>
<organism evidence="14 15">
    <name type="scientific">Clostridium cavendishii DSM 21758</name>
    <dbReference type="NCBI Taxonomy" id="1121302"/>
    <lineage>
        <taxon>Bacteria</taxon>
        <taxon>Bacillati</taxon>
        <taxon>Bacillota</taxon>
        <taxon>Clostridia</taxon>
        <taxon>Eubacteriales</taxon>
        <taxon>Clostridiaceae</taxon>
        <taxon>Clostridium</taxon>
    </lineage>
</organism>
<dbReference type="InterPro" id="IPR027417">
    <property type="entry name" value="P-loop_NTPase"/>
</dbReference>
<keyword evidence="6" id="KW-0238">DNA-binding</keyword>
<sequence length="666" mass="77599">MVNLDKYQLESVKSEYKNTLVIAPPGSGKTTVIINRVKYLIDVLGINEANIIVITFTKAAAQNMKERYVKGNNSSSIPFFGTFHGLCYKILSRHVGSIEIIDTSTVYRIIQKVLLTKLDEISEEKIKEVINNISLFKTSGLKSFEFEPSLDKNIFNECLEAYEGYKKERRLLDFDDLQIQCRNLFLKDSRVLEAYRRLFKYILVDEFQDCDHLQIELLKLLNYQNSLFAVGDEDQCIYSFRGSKPECMVHFSSEFEDGRKKYLTYNYRSLENIVGLSKEVISNNQSRNQKDIKAYRQGLGILRLVVPYNEALQIEDIIGKINIHKNKGDRYSDNAILYRTNVEARSIIDGLIRKKLPFKLLDKEYNFFKHFICQDLISYLKLSIDPYDRESFFKILNKPFRYIAKSAVEKLKANPYNDNLFDALINLEDIHPFQLKKLEEFKSDVASLNKMSLYGAIDFIITELGYLDYLREYSDKFKQSMDDIFEIIEEFKSAAEEFNSIINFLVHIESVEESIKQNRNKAFQDAIILSTIHGVKGMEFKNVYIVDIVNETIPHKNNLDNLEEERRLFYVGITRAVDNLYLYAPKAVRGKFKEQSPFIKEASFDTTNLNTDIGFKSGDKITHNYFGIGEIKEIRDDEIDIIFEDGMQRRFSIATILQHNLMRKIE</sequence>
<evidence type="ECO:0000256" key="4">
    <source>
        <dbReference type="ARBA" id="ARBA00022806"/>
    </source>
</evidence>
<evidence type="ECO:0000313" key="15">
    <source>
        <dbReference type="Proteomes" id="UP000184310"/>
    </source>
</evidence>
<keyword evidence="4 11" id="KW-0347">Helicase</keyword>
<dbReference type="GO" id="GO:0005524">
    <property type="term" value="F:ATP binding"/>
    <property type="evidence" value="ECO:0007669"/>
    <property type="project" value="UniProtKB-UniRule"/>
</dbReference>
<feature type="binding site" evidence="11">
    <location>
        <begin position="23"/>
        <end position="30"/>
    </location>
    <ligand>
        <name>ATP</name>
        <dbReference type="ChEBI" id="CHEBI:30616"/>
    </ligand>
</feature>
<dbReference type="GO" id="GO:0000725">
    <property type="term" value="P:recombinational repair"/>
    <property type="evidence" value="ECO:0007669"/>
    <property type="project" value="TreeGrafter"/>
</dbReference>
<keyword evidence="5 11" id="KW-0067">ATP-binding</keyword>
<dbReference type="SUPFAM" id="SSF52540">
    <property type="entry name" value="P-loop containing nucleoside triphosphate hydrolases"/>
    <property type="match status" value="1"/>
</dbReference>
<dbReference type="InterPro" id="IPR000212">
    <property type="entry name" value="DNA_helicase_UvrD/REP"/>
</dbReference>
<comment type="catalytic activity">
    <reaction evidence="10">
        <text>ATP + H2O = ADP + phosphate + H(+)</text>
        <dbReference type="Rhea" id="RHEA:13065"/>
        <dbReference type="ChEBI" id="CHEBI:15377"/>
        <dbReference type="ChEBI" id="CHEBI:15378"/>
        <dbReference type="ChEBI" id="CHEBI:30616"/>
        <dbReference type="ChEBI" id="CHEBI:43474"/>
        <dbReference type="ChEBI" id="CHEBI:456216"/>
        <dbReference type="EC" id="5.6.2.4"/>
    </reaction>
</comment>
<keyword evidence="7" id="KW-0413">Isomerase</keyword>
<evidence type="ECO:0000256" key="3">
    <source>
        <dbReference type="ARBA" id="ARBA00022801"/>
    </source>
</evidence>
<dbReference type="GO" id="GO:0033202">
    <property type="term" value="C:DNA helicase complex"/>
    <property type="evidence" value="ECO:0007669"/>
    <property type="project" value="TreeGrafter"/>
</dbReference>
<evidence type="ECO:0000256" key="9">
    <source>
        <dbReference type="ARBA" id="ARBA00034808"/>
    </source>
</evidence>
<dbReference type="Pfam" id="PF00580">
    <property type="entry name" value="UvrD-helicase"/>
    <property type="match status" value="1"/>
</dbReference>
<dbReference type="PROSITE" id="PS51217">
    <property type="entry name" value="UVRD_HELICASE_CTER"/>
    <property type="match status" value="1"/>
</dbReference>
<feature type="domain" description="UvrD-like helicase C-terminal" evidence="13">
    <location>
        <begin position="271"/>
        <end position="537"/>
    </location>
</feature>
<evidence type="ECO:0000256" key="8">
    <source>
        <dbReference type="ARBA" id="ARBA00034617"/>
    </source>
</evidence>
<dbReference type="AlphaFoldDB" id="A0A1M6ELI9"/>
<dbReference type="Gene3D" id="1.10.10.160">
    <property type="match status" value="1"/>
</dbReference>
<dbReference type="GO" id="GO:0005829">
    <property type="term" value="C:cytosol"/>
    <property type="evidence" value="ECO:0007669"/>
    <property type="project" value="TreeGrafter"/>
</dbReference>
<evidence type="ECO:0000259" key="13">
    <source>
        <dbReference type="PROSITE" id="PS51217"/>
    </source>
</evidence>
<evidence type="ECO:0000256" key="1">
    <source>
        <dbReference type="ARBA" id="ARBA00009922"/>
    </source>
</evidence>
<dbReference type="GO" id="GO:0016887">
    <property type="term" value="F:ATP hydrolysis activity"/>
    <property type="evidence" value="ECO:0007669"/>
    <property type="project" value="RHEA"/>
</dbReference>
<dbReference type="PANTHER" id="PTHR11070:SF2">
    <property type="entry name" value="ATP-DEPENDENT DNA HELICASE SRS2"/>
    <property type="match status" value="1"/>
</dbReference>
<dbReference type="InterPro" id="IPR014016">
    <property type="entry name" value="UvrD-like_ATP-bd"/>
</dbReference>
<dbReference type="RefSeq" id="WP_072985467.1">
    <property type="nucleotide sequence ID" value="NZ_FQZB01000005.1"/>
</dbReference>
<reference evidence="14 15" key="1">
    <citation type="submission" date="2016-11" db="EMBL/GenBank/DDBJ databases">
        <authorList>
            <person name="Jaros S."/>
            <person name="Januszkiewicz K."/>
            <person name="Wedrychowicz H."/>
        </authorList>
    </citation>
    <scope>NUCLEOTIDE SEQUENCE [LARGE SCALE GENOMIC DNA]</scope>
    <source>
        <strain evidence="14 15">DSM 21758</strain>
    </source>
</reference>
<dbReference type="EMBL" id="FQZB01000005">
    <property type="protein sequence ID" value="SHI86392.1"/>
    <property type="molecule type" value="Genomic_DNA"/>
</dbReference>
<dbReference type="OrthoDB" id="9810135at2"/>
<dbReference type="InterPro" id="IPR014017">
    <property type="entry name" value="DNA_helicase_UvrD-like_C"/>
</dbReference>
<evidence type="ECO:0000256" key="10">
    <source>
        <dbReference type="ARBA" id="ARBA00048988"/>
    </source>
</evidence>
<dbReference type="CDD" id="cd17932">
    <property type="entry name" value="DEXQc_UvrD"/>
    <property type="match status" value="1"/>
</dbReference>
<feature type="domain" description="UvrD-like helicase ATP-binding" evidence="12">
    <location>
        <begin position="2"/>
        <end position="270"/>
    </location>
</feature>
<evidence type="ECO:0000259" key="12">
    <source>
        <dbReference type="PROSITE" id="PS51198"/>
    </source>
</evidence>